<dbReference type="EMBL" id="LR134182">
    <property type="protein sequence ID" value="VEB44144.1"/>
    <property type="molecule type" value="Genomic_DNA"/>
</dbReference>
<accession>A0A3S4JZB0</accession>
<evidence type="ECO:0000313" key="2">
    <source>
        <dbReference type="Proteomes" id="UP000275777"/>
    </source>
</evidence>
<protein>
    <submittedName>
        <fullName evidence="1">Uncharacterized protein</fullName>
    </submittedName>
</protein>
<dbReference type="Proteomes" id="UP000275777">
    <property type="component" value="Chromosome"/>
</dbReference>
<gene>
    <name evidence="1" type="ORF">NCTC9695_04619</name>
</gene>
<organism evidence="1 2">
    <name type="scientific">Chromobacterium violaceum</name>
    <dbReference type="NCBI Taxonomy" id="536"/>
    <lineage>
        <taxon>Bacteria</taxon>
        <taxon>Pseudomonadati</taxon>
        <taxon>Pseudomonadota</taxon>
        <taxon>Betaproteobacteria</taxon>
        <taxon>Neisseriales</taxon>
        <taxon>Chromobacteriaceae</taxon>
        <taxon>Chromobacterium</taxon>
    </lineage>
</organism>
<sequence length="208" mass="22464">MAWARVDAHGRLDRAGRCPLRRLAVSAGWYLAAAGRRIGLRCGGDGHPGMARATALSRRPSFPGPERAGTEACRRRAGAPAAFNEWSRPPAFHPSACQRQLHRQPQRCHAVVQLQAEGAGMPDRLFRQEGQMDEAGARAAAVQQPIHHVIADEGAGALRHRRRQAALAQPATMALIGRVEKYAAGPFATTGSSIGCRPRCRGSGHRRH</sequence>
<name>A0A3S4JZB0_CHRVL</name>
<dbReference type="AlphaFoldDB" id="A0A3S4JZB0"/>
<proteinExistence type="predicted"/>
<evidence type="ECO:0000313" key="1">
    <source>
        <dbReference type="EMBL" id="VEB44144.1"/>
    </source>
</evidence>
<reference evidence="1 2" key="1">
    <citation type="submission" date="2018-12" db="EMBL/GenBank/DDBJ databases">
        <authorList>
            <consortium name="Pathogen Informatics"/>
        </authorList>
    </citation>
    <scope>NUCLEOTIDE SEQUENCE [LARGE SCALE GENOMIC DNA]</scope>
    <source>
        <strain evidence="1 2">NCTC9695</strain>
    </source>
</reference>